<gene>
    <name evidence="2" type="ORF">M9458_047509</name>
</gene>
<name>A0ABD0N256_CIRMR</name>
<evidence type="ECO:0000313" key="3">
    <source>
        <dbReference type="Proteomes" id="UP001529510"/>
    </source>
</evidence>
<dbReference type="AlphaFoldDB" id="A0ABD0N256"/>
<feature type="non-terminal residue" evidence="2">
    <location>
        <position position="72"/>
    </location>
</feature>
<organism evidence="2 3">
    <name type="scientific">Cirrhinus mrigala</name>
    <name type="common">Mrigala</name>
    <dbReference type="NCBI Taxonomy" id="683832"/>
    <lineage>
        <taxon>Eukaryota</taxon>
        <taxon>Metazoa</taxon>
        <taxon>Chordata</taxon>
        <taxon>Craniata</taxon>
        <taxon>Vertebrata</taxon>
        <taxon>Euteleostomi</taxon>
        <taxon>Actinopterygii</taxon>
        <taxon>Neopterygii</taxon>
        <taxon>Teleostei</taxon>
        <taxon>Ostariophysi</taxon>
        <taxon>Cypriniformes</taxon>
        <taxon>Cyprinidae</taxon>
        <taxon>Labeoninae</taxon>
        <taxon>Labeonini</taxon>
        <taxon>Cirrhinus</taxon>
    </lineage>
</organism>
<reference evidence="2 3" key="1">
    <citation type="submission" date="2024-05" db="EMBL/GenBank/DDBJ databases">
        <title>Genome sequencing and assembly of Indian major carp, Cirrhinus mrigala (Hamilton, 1822).</title>
        <authorList>
            <person name="Mohindra V."/>
            <person name="Chowdhury L.M."/>
            <person name="Lal K."/>
            <person name="Jena J.K."/>
        </authorList>
    </citation>
    <scope>NUCLEOTIDE SEQUENCE [LARGE SCALE GENOMIC DNA]</scope>
    <source>
        <strain evidence="2">CM1030</strain>
        <tissue evidence="2">Blood</tissue>
    </source>
</reference>
<proteinExistence type="predicted"/>
<keyword evidence="3" id="KW-1185">Reference proteome</keyword>
<accession>A0ABD0N256</accession>
<feature type="region of interest" description="Disordered" evidence="1">
    <location>
        <begin position="1"/>
        <end position="38"/>
    </location>
</feature>
<evidence type="ECO:0000313" key="2">
    <source>
        <dbReference type="EMBL" id="KAL0156263.1"/>
    </source>
</evidence>
<dbReference type="EMBL" id="JAMKFB020000024">
    <property type="protein sequence ID" value="KAL0156263.1"/>
    <property type="molecule type" value="Genomic_DNA"/>
</dbReference>
<feature type="non-terminal residue" evidence="2">
    <location>
        <position position="1"/>
    </location>
</feature>
<dbReference type="Proteomes" id="UP001529510">
    <property type="component" value="Unassembled WGS sequence"/>
</dbReference>
<comment type="caution">
    <text evidence="2">The sequence shown here is derived from an EMBL/GenBank/DDBJ whole genome shotgun (WGS) entry which is preliminary data.</text>
</comment>
<protein>
    <submittedName>
        <fullName evidence="2">Uncharacterized protein</fullName>
    </submittedName>
</protein>
<evidence type="ECO:0000256" key="1">
    <source>
        <dbReference type="SAM" id="MobiDB-lite"/>
    </source>
</evidence>
<sequence>RSKQRSAVQTKHLPELNYAHSEGSESPGSPGQRSPAGEQVTVVRADDAGVHVYAHCEDDVYSDMTDSEEEIT</sequence>